<evidence type="ECO:0000256" key="1">
    <source>
        <dbReference type="SAM" id="MobiDB-lite"/>
    </source>
</evidence>
<feature type="region of interest" description="Disordered" evidence="1">
    <location>
        <begin position="25"/>
        <end position="50"/>
    </location>
</feature>
<dbReference type="Proteomes" id="UP000887574">
    <property type="component" value="Unplaced"/>
</dbReference>
<proteinExistence type="predicted"/>
<keyword evidence="2" id="KW-1185">Reference proteome</keyword>
<accession>A0A915CKV4</accession>
<dbReference type="WBParaSite" id="jg10041">
    <property type="protein sequence ID" value="jg10041"/>
    <property type="gene ID" value="jg10041"/>
</dbReference>
<name>A0A915CKV4_9BILA</name>
<evidence type="ECO:0000313" key="2">
    <source>
        <dbReference type="Proteomes" id="UP000887574"/>
    </source>
</evidence>
<evidence type="ECO:0000313" key="3">
    <source>
        <dbReference type="WBParaSite" id="jg10041"/>
    </source>
</evidence>
<feature type="compositionally biased region" description="Polar residues" evidence="1">
    <location>
        <begin position="25"/>
        <end position="41"/>
    </location>
</feature>
<reference evidence="3" key="1">
    <citation type="submission" date="2022-11" db="UniProtKB">
        <authorList>
            <consortium name="WormBaseParasite"/>
        </authorList>
    </citation>
    <scope>IDENTIFICATION</scope>
</reference>
<dbReference type="AlphaFoldDB" id="A0A915CKV4"/>
<organism evidence="2 3">
    <name type="scientific">Ditylenchus dipsaci</name>
    <dbReference type="NCBI Taxonomy" id="166011"/>
    <lineage>
        <taxon>Eukaryota</taxon>
        <taxon>Metazoa</taxon>
        <taxon>Ecdysozoa</taxon>
        <taxon>Nematoda</taxon>
        <taxon>Chromadorea</taxon>
        <taxon>Rhabditida</taxon>
        <taxon>Tylenchina</taxon>
        <taxon>Tylenchomorpha</taxon>
        <taxon>Sphaerularioidea</taxon>
        <taxon>Anguinidae</taxon>
        <taxon>Anguininae</taxon>
        <taxon>Ditylenchus</taxon>
    </lineage>
</organism>
<sequence>MRSVEACHLRGIQVRPADVQQYGSSSEQSVFQHTRGNSSKPNVFWEPEGPNIKGPEAKNESLEFELARKNQLCRKSSLFSQPVDRKRRDFSDICILSIDYIPIFDLISEL</sequence>
<protein>
    <submittedName>
        <fullName evidence="3">Uncharacterized protein</fullName>
    </submittedName>
</protein>